<evidence type="ECO:0000313" key="2">
    <source>
        <dbReference type="EMBL" id="MDR7666209.1"/>
    </source>
</evidence>
<dbReference type="RefSeq" id="WP_310576237.1">
    <property type="nucleotide sequence ID" value="NZ_JAVKPK010000041.1"/>
</dbReference>
<sequence length="82" mass="9098">MAKFESTENRPRVVFLSSIATSIVLVSLFLFGALLINVSRGETAYTQVDMAAGSIFVFVITMIISLSLWPKVTEKLENRAKE</sequence>
<feature type="transmembrane region" description="Helical" evidence="1">
    <location>
        <begin position="50"/>
        <end position="69"/>
    </location>
</feature>
<name>A0ABU2D2K2_9EURY</name>
<keyword evidence="1" id="KW-0472">Membrane</keyword>
<accession>A0ABU2D2K2</accession>
<dbReference type="EMBL" id="JAVKPK010000041">
    <property type="protein sequence ID" value="MDR7666209.1"/>
    <property type="molecule type" value="Genomic_DNA"/>
</dbReference>
<protein>
    <submittedName>
        <fullName evidence="2">Uncharacterized protein</fullName>
    </submittedName>
</protein>
<evidence type="ECO:0000256" key="1">
    <source>
        <dbReference type="SAM" id="Phobius"/>
    </source>
</evidence>
<keyword evidence="1" id="KW-0812">Transmembrane</keyword>
<comment type="caution">
    <text evidence="2">The sequence shown here is derived from an EMBL/GenBank/DDBJ whole genome shotgun (WGS) entry which is preliminary data.</text>
</comment>
<organism evidence="2 3">
    <name type="scientific">Methanosarcina baikalica</name>
    <dbReference type="NCBI Taxonomy" id="3073890"/>
    <lineage>
        <taxon>Archaea</taxon>
        <taxon>Methanobacteriati</taxon>
        <taxon>Methanobacteriota</taxon>
        <taxon>Stenosarchaea group</taxon>
        <taxon>Methanomicrobia</taxon>
        <taxon>Methanosarcinales</taxon>
        <taxon>Methanosarcinaceae</taxon>
        <taxon>Methanosarcina</taxon>
    </lineage>
</organism>
<keyword evidence="1" id="KW-1133">Transmembrane helix</keyword>
<proteinExistence type="predicted"/>
<feature type="transmembrane region" description="Helical" evidence="1">
    <location>
        <begin position="12"/>
        <end position="38"/>
    </location>
</feature>
<evidence type="ECO:0000313" key="3">
    <source>
        <dbReference type="Proteomes" id="UP001246244"/>
    </source>
</evidence>
<keyword evidence="3" id="KW-1185">Reference proteome</keyword>
<dbReference type="Proteomes" id="UP001246244">
    <property type="component" value="Unassembled WGS sequence"/>
</dbReference>
<gene>
    <name evidence="2" type="ORF">RG963_10565</name>
</gene>
<reference evidence="3" key="1">
    <citation type="submission" date="2023-07" db="EMBL/GenBank/DDBJ databases">
        <title>Whole-genome sequencing of a new Methanosarcina sp. Z-7115.</title>
        <authorList>
            <person name="Zhilina T.N."/>
            <person name="Merkel A.Y."/>
        </authorList>
    </citation>
    <scope>NUCLEOTIDE SEQUENCE [LARGE SCALE GENOMIC DNA]</scope>
    <source>
        <strain evidence="3">Z-7115</strain>
    </source>
</reference>